<dbReference type="HOGENOM" id="CLU_012494_0_0_11"/>
<evidence type="ECO:0000259" key="2">
    <source>
        <dbReference type="Pfam" id="PF07859"/>
    </source>
</evidence>
<name>W5IJG4_SCAIO</name>
<keyword evidence="4" id="KW-1185">Reference proteome</keyword>
<dbReference type="InterPro" id="IPR013094">
    <property type="entry name" value="AB_hydrolase_3"/>
</dbReference>
<dbReference type="PANTHER" id="PTHR48081">
    <property type="entry name" value="AB HYDROLASE SUPERFAMILY PROTEIN C4A8.06C"/>
    <property type="match status" value="1"/>
</dbReference>
<dbReference type="eggNOG" id="COG0657">
    <property type="taxonomic scope" value="Bacteria"/>
</dbReference>
<dbReference type="SUPFAM" id="SSF53474">
    <property type="entry name" value="alpha/beta-Hydrolases"/>
    <property type="match status" value="1"/>
</dbReference>
<feature type="domain" description="Alpha/beta hydrolase fold-3" evidence="2">
    <location>
        <begin position="77"/>
        <end position="271"/>
    </location>
</feature>
<organism evidence="3 4">
    <name type="scientific">Scardovia inopinata F0304</name>
    <dbReference type="NCBI Taxonomy" id="641146"/>
    <lineage>
        <taxon>Bacteria</taxon>
        <taxon>Bacillati</taxon>
        <taxon>Actinomycetota</taxon>
        <taxon>Actinomycetes</taxon>
        <taxon>Bifidobacteriales</taxon>
        <taxon>Bifidobacteriaceae</taxon>
        <taxon>Scardovia</taxon>
    </lineage>
</organism>
<evidence type="ECO:0000256" key="1">
    <source>
        <dbReference type="ARBA" id="ARBA00022801"/>
    </source>
</evidence>
<dbReference type="GO" id="GO:0016787">
    <property type="term" value="F:hydrolase activity"/>
    <property type="evidence" value="ECO:0007669"/>
    <property type="project" value="UniProtKB-KW"/>
</dbReference>
<dbReference type="AlphaFoldDB" id="W5IJG4"/>
<dbReference type="Proteomes" id="UP000005777">
    <property type="component" value="Unassembled WGS sequence"/>
</dbReference>
<dbReference type="InterPro" id="IPR029058">
    <property type="entry name" value="AB_hydrolase_fold"/>
</dbReference>
<evidence type="ECO:0000313" key="3">
    <source>
        <dbReference type="EMBL" id="EFG27035.2"/>
    </source>
</evidence>
<sequence length="304" mass="34007">MVASPQALAAATAMNIAAKKNDDKRDKGLPLQVPGVVRYDDISYGPAGKWNLLDIYLPEEYAPQKSDSQHQKGAPVIVSIHGGGWVYGTKETYQFYLMSLAQMGFACINFNYRLPPHSHFPQEMDDVDRVFHWLDHHAGDYNLDLSRLFLVGDSAGGQMVDQYLTILTNPQFRALFGYELPKLTVKAAAVNCGASFLTMPGIISGAIEAYFTKDSLQDRQDMIATEKYMTADLPPLFIQTANDDFIRDCSVRLDGYLSGIGAEHEFHSYGDSKNPQGHVFHCDVRNPVALQCNKDEIAFFNRFY</sequence>
<dbReference type="EMBL" id="ADCX01000003">
    <property type="protein sequence ID" value="EFG27035.2"/>
    <property type="molecule type" value="Genomic_DNA"/>
</dbReference>
<protein>
    <recommendedName>
        <fullName evidence="2">Alpha/beta hydrolase fold-3 domain-containing protein</fullName>
    </recommendedName>
</protein>
<dbReference type="Pfam" id="PF07859">
    <property type="entry name" value="Abhydrolase_3"/>
    <property type="match status" value="1"/>
</dbReference>
<accession>W5IJG4</accession>
<evidence type="ECO:0000313" key="4">
    <source>
        <dbReference type="Proteomes" id="UP000005777"/>
    </source>
</evidence>
<dbReference type="Gene3D" id="3.40.50.1820">
    <property type="entry name" value="alpha/beta hydrolase"/>
    <property type="match status" value="1"/>
</dbReference>
<dbReference type="RefSeq" id="WP_040590568.1">
    <property type="nucleotide sequence ID" value="NZ_GG770225.1"/>
</dbReference>
<dbReference type="InterPro" id="IPR050300">
    <property type="entry name" value="GDXG_lipolytic_enzyme"/>
</dbReference>
<gene>
    <name evidence="3" type="ORF">HMPREF9020_00667</name>
</gene>
<keyword evidence="1" id="KW-0378">Hydrolase</keyword>
<comment type="caution">
    <text evidence="3">The sequence shown here is derived from an EMBL/GenBank/DDBJ whole genome shotgun (WGS) entry which is preliminary data.</text>
</comment>
<dbReference type="ESTHER" id="scaio-w5ijg4">
    <property type="family name" value="BD-FAE"/>
</dbReference>
<reference evidence="3 4" key="1">
    <citation type="submission" date="2012-01" db="EMBL/GenBank/DDBJ databases">
        <title>The Genome Sequence of Scardovia inopinata F0304.</title>
        <authorList>
            <consortium name="The Broad Institute Genome Sequencing Platform"/>
            <person name="Ward D."/>
            <person name="Earl A."/>
            <person name="Feldgarden M."/>
            <person name="Gevers D."/>
            <person name="Young S."/>
            <person name="Zeng Q."/>
            <person name="Koehrsen M."/>
            <person name="Alvarado L."/>
            <person name="Berlin A.M."/>
            <person name="Borenstein D."/>
            <person name="Chapman S.B."/>
            <person name="Chen Z."/>
            <person name="Engels R."/>
            <person name="Freedman E."/>
            <person name="Gellesch M."/>
            <person name="Goldberg J."/>
            <person name="Griggs A."/>
            <person name="Gujja S."/>
            <person name="Heilman E.R."/>
            <person name="Heiman D.I."/>
            <person name="Hepburn T.A."/>
            <person name="Howarth C."/>
            <person name="Jen D."/>
            <person name="Larson L."/>
            <person name="Mehta T."/>
            <person name="Park D."/>
            <person name="Pearson M."/>
            <person name="Richards J."/>
            <person name="Roberts A."/>
            <person name="Saif S."/>
            <person name="Shea T.D."/>
            <person name="Shenoy N."/>
            <person name="Sisk P."/>
            <person name="Stolte C."/>
            <person name="Sykes S.N."/>
            <person name="Walk T."/>
            <person name="White J."/>
            <person name="Yandava C."/>
            <person name="Izard J."/>
            <person name="Baranova O.V."/>
            <person name="Blanton J.M."/>
            <person name="Tanner A.C."/>
            <person name="Dewhirst F."/>
            <person name="Haas B."/>
            <person name="Nusbaum C."/>
            <person name="Birren B."/>
        </authorList>
    </citation>
    <scope>NUCLEOTIDE SEQUENCE [LARGE SCALE GENOMIC DNA]</scope>
    <source>
        <strain evidence="3 4">F0304</strain>
    </source>
</reference>
<proteinExistence type="predicted"/>